<dbReference type="AlphaFoldDB" id="A0A7X0LVF2"/>
<feature type="region of interest" description="Disordered" evidence="1">
    <location>
        <begin position="124"/>
        <end position="146"/>
    </location>
</feature>
<gene>
    <name evidence="4" type="ORF">HNR53_000832</name>
</gene>
<keyword evidence="2" id="KW-0812">Transmembrane</keyword>
<keyword evidence="2" id="KW-1133">Transmembrane helix</keyword>
<evidence type="ECO:0000313" key="4">
    <source>
        <dbReference type="EMBL" id="MBB6444224.1"/>
    </source>
</evidence>
<protein>
    <submittedName>
        <fullName evidence="4">Peptidoglycan/xylan/chitin deacetylase (PgdA/CDA1 family)</fullName>
    </submittedName>
</protein>
<dbReference type="GO" id="GO:0005975">
    <property type="term" value="P:carbohydrate metabolic process"/>
    <property type="evidence" value="ECO:0007669"/>
    <property type="project" value="InterPro"/>
</dbReference>
<sequence>MNRKQRFQDRRRKRFRKSALRFIFSVLLVLVGGFIYDNMNLDMVFKEIFANDEIIKEPVNEVSSVVSRKGPLDLDERFTYSESFAKEADLNRNNIFIGDNYKDIKIDPNGLADAADSRAAEQIEGDAKYASSAEPEQKVQQADAPENDVHTKTVYLTFDDGPNQFSDQLLAVLESYNAKATFFMIDRNIRSFPDAVNHMIAAGHSVGLHSVSHNVKVFYQSASSVISEMNQVHDTVKEVTGLDTMLIRTPYGSVPYMQDSYLQAVHDNGYLMWDWNIDSKDWYYRDRRYVDTSIAQLEAHAESTEPLVILLHEREETLAHLPELLEYLKSQNYKMKALDSSMTPVAFK</sequence>
<feature type="domain" description="NodB homology" evidence="3">
    <location>
        <begin position="152"/>
        <end position="336"/>
    </location>
</feature>
<feature type="transmembrane region" description="Helical" evidence="2">
    <location>
        <begin position="20"/>
        <end position="36"/>
    </location>
</feature>
<keyword evidence="5" id="KW-1185">Reference proteome</keyword>
<dbReference type="SUPFAM" id="SSF88713">
    <property type="entry name" value="Glycoside hydrolase/deacetylase"/>
    <property type="match status" value="1"/>
</dbReference>
<name>A0A7X0LVF2_9BACI</name>
<dbReference type="InterPro" id="IPR050248">
    <property type="entry name" value="Polysacc_deacetylase_ArnD"/>
</dbReference>
<accession>A0A7X0LVF2</accession>
<dbReference type="PANTHER" id="PTHR10587">
    <property type="entry name" value="GLYCOSYL TRANSFERASE-RELATED"/>
    <property type="match status" value="1"/>
</dbReference>
<dbReference type="Proteomes" id="UP000531594">
    <property type="component" value="Unassembled WGS sequence"/>
</dbReference>
<dbReference type="CDD" id="cd10944">
    <property type="entry name" value="CE4_SmPgdA_like"/>
    <property type="match status" value="1"/>
</dbReference>
<evidence type="ECO:0000313" key="5">
    <source>
        <dbReference type="Proteomes" id="UP000531594"/>
    </source>
</evidence>
<dbReference type="Pfam" id="PF01522">
    <property type="entry name" value="Polysacc_deac_1"/>
    <property type="match status" value="1"/>
</dbReference>
<organism evidence="4 5">
    <name type="scientific">Bacillus benzoevorans</name>
    <dbReference type="NCBI Taxonomy" id="1456"/>
    <lineage>
        <taxon>Bacteria</taxon>
        <taxon>Bacillati</taxon>
        <taxon>Bacillota</taxon>
        <taxon>Bacilli</taxon>
        <taxon>Bacillales</taxon>
        <taxon>Bacillaceae</taxon>
        <taxon>Bacillus</taxon>
    </lineage>
</organism>
<dbReference type="RefSeq" id="WP_184523099.1">
    <property type="nucleotide sequence ID" value="NZ_JACHGK010000002.1"/>
</dbReference>
<keyword evidence="2" id="KW-0472">Membrane</keyword>
<dbReference type="PROSITE" id="PS51677">
    <property type="entry name" value="NODB"/>
    <property type="match status" value="1"/>
</dbReference>
<dbReference type="EMBL" id="JACHGK010000002">
    <property type="protein sequence ID" value="MBB6444224.1"/>
    <property type="molecule type" value="Genomic_DNA"/>
</dbReference>
<proteinExistence type="predicted"/>
<evidence type="ECO:0000256" key="1">
    <source>
        <dbReference type="SAM" id="MobiDB-lite"/>
    </source>
</evidence>
<comment type="caution">
    <text evidence="4">The sequence shown here is derived from an EMBL/GenBank/DDBJ whole genome shotgun (WGS) entry which is preliminary data.</text>
</comment>
<dbReference type="InterPro" id="IPR011330">
    <property type="entry name" value="Glyco_hydro/deAcase_b/a-brl"/>
</dbReference>
<dbReference type="GO" id="GO:0016810">
    <property type="term" value="F:hydrolase activity, acting on carbon-nitrogen (but not peptide) bonds"/>
    <property type="evidence" value="ECO:0007669"/>
    <property type="project" value="InterPro"/>
</dbReference>
<evidence type="ECO:0000259" key="3">
    <source>
        <dbReference type="PROSITE" id="PS51677"/>
    </source>
</evidence>
<evidence type="ECO:0000256" key="2">
    <source>
        <dbReference type="SAM" id="Phobius"/>
    </source>
</evidence>
<dbReference type="PANTHER" id="PTHR10587:SF125">
    <property type="entry name" value="POLYSACCHARIDE DEACETYLASE YHEN-RELATED"/>
    <property type="match status" value="1"/>
</dbReference>
<dbReference type="Gene3D" id="3.20.20.370">
    <property type="entry name" value="Glycoside hydrolase/deacetylase"/>
    <property type="match status" value="1"/>
</dbReference>
<dbReference type="InterPro" id="IPR002509">
    <property type="entry name" value="NODB_dom"/>
</dbReference>
<reference evidence="4 5" key="1">
    <citation type="submission" date="2020-08" db="EMBL/GenBank/DDBJ databases">
        <title>Genomic Encyclopedia of Type Strains, Phase IV (KMG-IV): sequencing the most valuable type-strain genomes for metagenomic binning, comparative biology and taxonomic classification.</title>
        <authorList>
            <person name="Goeker M."/>
        </authorList>
    </citation>
    <scope>NUCLEOTIDE SEQUENCE [LARGE SCALE GENOMIC DNA]</scope>
    <source>
        <strain evidence="4 5">DSM 5391</strain>
    </source>
</reference>